<feature type="region of interest" description="Disordered" evidence="1">
    <location>
        <begin position="78"/>
        <end position="99"/>
    </location>
</feature>
<gene>
    <name evidence="2" type="ORF">cyc_00813</name>
</gene>
<feature type="compositionally biased region" description="Low complexity" evidence="1">
    <location>
        <begin position="327"/>
        <end position="344"/>
    </location>
</feature>
<feature type="compositionally biased region" description="Low complexity" evidence="1">
    <location>
        <begin position="399"/>
        <end position="413"/>
    </location>
</feature>
<sequence>MKNHERQRAPLQQLQQRLRLLQRLKHDLLFQPLRNIGCQQQVDLALHLVQRQLLLQGFAASETLTSLATATALPGAPDSFKQAANKGRESSTQDSAGRVVAPSEASRIAKQHAASYLAAVASALLPAVSGAAAEASAAAGTPPAEGLWGDAASFTELQAENQVEPAVQQLSALAIMSWGARQLQEQKLQLQHVQQLVMLLYQQPPTRQMLLEKVYAKLLAAASREIREEQSLLHYQIAAVERERCRLTSLVKRQPAPRHTPVKGLEQESSPQHPPQETVLEKKNHVSSDKTARQQGCRTTRKLHQKQHLPAKKCRRRVAPYSHRTMPELAAATPAAVTEAEAPPQDWCRRSSRLQGRSETVESLGRSESKATEKKKGNGNNSSSSSDSSDDDEENRYPQQQQRRQGCQRLQSQQRKKLHPHNRGHRDAPLVATAAAAVVANADDGIEEPLEDVAPHEQQMQQLVALLRQWSHRAADLTPPSADDSAAVVGRLASLRDCAVCGVLPWHFRNLRSLV</sequence>
<organism evidence="2 3">
    <name type="scientific">Cyclospora cayetanensis</name>
    <dbReference type="NCBI Taxonomy" id="88456"/>
    <lineage>
        <taxon>Eukaryota</taxon>
        <taxon>Sar</taxon>
        <taxon>Alveolata</taxon>
        <taxon>Apicomplexa</taxon>
        <taxon>Conoidasida</taxon>
        <taxon>Coccidia</taxon>
        <taxon>Eucoccidiorida</taxon>
        <taxon>Eimeriorina</taxon>
        <taxon>Eimeriidae</taxon>
        <taxon>Cyclospora</taxon>
    </lineage>
</organism>
<accession>A0A1D3CRS0</accession>
<dbReference type="EMBL" id="JROU02002208">
    <property type="protein sequence ID" value="OEH73893.1"/>
    <property type="molecule type" value="Genomic_DNA"/>
</dbReference>
<evidence type="ECO:0000313" key="3">
    <source>
        <dbReference type="Proteomes" id="UP000095192"/>
    </source>
</evidence>
<dbReference type="AlphaFoldDB" id="A0A1D3CRS0"/>
<feature type="compositionally biased region" description="Basic and acidic residues" evidence="1">
    <location>
        <begin position="279"/>
        <end position="292"/>
    </location>
</feature>
<dbReference type="InParanoid" id="A0A1D3CRS0"/>
<comment type="caution">
    <text evidence="2">The sequence shown here is derived from an EMBL/GenBank/DDBJ whole genome shotgun (WGS) entry which is preliminary data.</text>
</comment>
<evidence type="ECO:0000313" key="2">
    <source>
        <dbReference type="EMBL" id="OEH73893.1"/>
    </source>
</evidence>
<feature type="compositionally biased region" description="Basic residues" evidence="1">
    <location>
        <begin position="414"/>
        <end position="424"/>
    </location>
</feature>
<proteinExistence type="predicted"/>
<protein>
    <submittedName>
        <fullName evidence="2">Uncharacterized protein</fullName>
    </submittedName>
</protein>
<dbReference type="VEuPathDB" id="ToxoDB:cyc_00813"/>
<feature type="compositionally biased region" description="Basic residues" evidence="1">
    <location>
        <begin position="299"/>
        <end position="318"/>
    </location>
</feature>
<keyword evidence="3" id="KW-1185">Reference proteome</keyword>
<dbReference type="Proteomes" id="UP000095192">
    <property type="component" value="Unassembled WGS sequence"/>
</dbReference>
<reference evidence="2 3" key="1">
    <citation type="journal article" date="2016" name="BMC Genomics">
        <title>Comparative genomics reveals Cyclospora cayetanensis possesses coccidia-like metabolism and invasion components but unique surface antigens.</title>
        <authorList>
            <person name="Liu S."/>
            <person name="Wang L."/>
            <person name="Zheng H."/>
            <person name="Xu Z."/>
            <person name="Roellig D.M."/>
            <person name="Li N."/>
            <person name="Frace M.A."/>
            <person name="Tang K."/>
            <person name="Arrowood M.J."/>
            <person name="Moss D.M."/>
            <person name="Zhang L."/>
            <person name="Feng Y."/>
            <person name="Xiao L."/>
        </authorList>
    </citation>
    <scope>NUCLEOTIDE SEQUENCE [LARGE SCALE GENOMIC DNA]</scope>
    <source>
        <strain evidence="2 3">CHN_HEN01</strain>
    </source>
</reference>
<feature type="region of interest" description="Disordered" evidence="1">
    <location>
        <begin position="251"/>
        <end position="426"/>
    </location>
</feature>
<dbReference type="VEuPathDB" id="ToxoDB:LOC34618710"/>
<feature type="compositionally biased region" description="Basic and acidic residues" evidence="1">
    <location>
        <begin position="365"/>
        <end position="376"/>
    </location>
</feature>
<evidence type="ECO:0000256" key="1">
    <source>
        <dbReference type="SAM" id="MobiDB-lite"/>
    </source>
</evidence>
<name>A0A1D3CRS0_9EIME</name>